<reference evidence="1" key="1">
    <citation type="submission" date="2015-04" db="UniProtKB">
        <authorList>
            <consortium name="EnsemblPlants"/>
        </authorList>
    </citation>
    <scope>IDENTIFICATION</scope>
</reference>
<dbReference type="HOGENOM" id="CLU_1172295_0_0_1"/>
<protein>
    <submittedName>
        <fullName evidence="1">Uncharacterized protein</fullName>
    </submittedName>
</protein>
<evidence type="ECO:0000313" key="2">
    <source>
        <dbReference type="Proteomes" id="UP000026962"/>
    </source>
</evidence>
<organism evidence="1">
    <name type="scientific">Oryza punctata</name>
    <name type="common">Red rice</name>
    <dbReference type="NCBI Taxonomy" id="4537"/>
    <lineage>
        <taxon>Eukaryota</taxon>
        <taxon>Viridiplantae</taxon>
        <taxon>Streptophyta</taxon>
        <taxon>Embryophyta</taxon>
        <taxon>Tracheophyta</taxon>
        <taxon>Spermatophyta</taxon>
        <taxon>Magnoliopsida</taxon>
        <taxon>Liliopsida</taxon>
        <taxon>Poales</taxon>
        <taxon>Poaceae</taxon>
        <taxon>BOP clade</taxon>
        <taxon>Oryzoideae</taxon>
        <taxon>Oryzeae</taxon>
        <taxon>Oryzinae</taxon>
        <taxon>Oryza</taxon>
    </lineage>
</organism>
<dbReference type="AlphaFoldDB" id="A0A0E0MM23"/>
<reference evidence="1" key="2">
    <citation type="submission" date="2018-05" db="EMBL/GenBank/DDBJ databases">
        <title>OpunRS2 (Oryza punctata Reference Sequence Version 2).</title>
        <authorList>
            <person name="Zhang J."/>
            <person name="Kudrna D."/>
            <person name="Lee S."/>
            <person name="Talag J."/>
            <person name="Welchert J."/>
            <person name="Wing R.A."/>
        </authorList>
    </citation>
    <scope>NUCLEOTIDE SEQUENCE [LARGE SCALE GENOMIC DNA]</scope>
</reference>
<proteinExistence type="predicted"/>
<dbReference type="Proteomes" id="UP000026962">
    <property type="component" value="Chromosome 12"/>
</dbReference>
<dbReference type="EnsemblPlants" id="OPUNC12G09680.1">
    <property type="protein sequence ID" value="OPUNC12G09680.1"/>
    <property type="gene ID" value="OPUNC12G09680"/>
</dbReference>
<evidence type="ECO:0000313" key="1">
    <source>
        <dbReference type="EnsemblPlants" id="OPUNC12G09680.1"/>
    </source>
</evidence>
<accession>A0A0E0MM23</accession>
<keyword evidence="2" id="KW-1185">Reference proteome</keyword>
<dbReference type="Gramene" id="OPUNC12G09680.1">
    <property type="protein sequence ID" value="OPUNC12G09680.1"/>
    <property type="gene ID" value="OPUNC12G09680"/>
</dbReference>
<sequence>MPPPGDLIPAQDGYFVVDWGLTPPSWLPTPPPGDLVPVQDGYFVVDWVLTPLGRLPTPPPVLPLPGDVVNLRVFIKLSTWGLLWGTRLEKKEEGESATKMADVILMAIKTLSPARVASTPLGPHCLDHAAPRVYTCLCSPPELLTLRPWAKSPCTGTLHRQAQLFASGKSYSPIWMVGRSHFPDPSTYCLDRLLHLPPPFSSSALLATPIHPSIPLLVLLPRPHAGHHSALYPSMSL</sequence>
<name>A0A0E0MM23_ORYPU</name>